<keyword evidence="2" id="KW-1185">Reference proteome</keyword>
<protein>
    <submittedName>
        <fullName evidence="1">Uncharacterized protein</fullName>
    </submittedName>
</protein>
<sequence>MLMTPQLQECVVICPKSLISDAQRFVSSLIRAAQGVRFVIPQPYLRVALTLTFHIHWKSEICVLLQLNACSPKVGIDNVVQQKSHDVTNERPSSFVEALKEVISRTEPQLLMCIVADGRLCCNQEKVLCGRRA</sequence>
<dbReference type="AlphaFoldDB" id="A0A067QL37"/>
<proteinExistence type="predicted"/>
<dbReference type="EMBL" id="KK853221">
    <property type="protein sequence ID" value="KDR09722.1"/>
    <property type="molecule type" value="Genomic_DNA"/>
</dbReference>
<gene>
    <name evidence="1" type="ORF">L798_00690</name>
</gene>
<organism evidence="1 2">
    <name type="scientific">Zootermopsis nevadensis</name>
    <name type="common">Dampwood termite</name>
    <dbReference type="NCBI Taxonomy" id="136037"/>
    <lineage>
        <taxon>Eukaryota</taxon>
        <taxon>Metazoa</taxon>
        <taxon>Ecdysozoa</taxon>
        <taxon>Arthropoda</taxon>
        <taxon>Hexapoda</taxon>
        <taxon>Insecta</taxon>
        <taxon>Pterygota</taxon>
        <taxon>Neoptera</taxon>
        <taxon>Polyneoptera</taxon>
        <taxon>Dictyoptera</taxon>
        <taxon>Blattodea</taxon>
        <taxon>Blattoidea</taxon>
        <taxon>Termitoidae</taxon>
        <taxon>Termopsidae</taxon>
        <taxon>Zootermopsis</taxon>
    </lineage>
</organism>
<accession>A0A067QL37</accession>
<dbReference type="Proteomes" id="UP000027135">
    <property type="component" value="Unassembled WGS sequence"/>
</dbReference>
<evidence type="ECO:0000313" key="2">
    <source>
        <dbReference type="Proteomes" id="UP000027135"/>
    </source>
</evidence>
<name>A0A067QL37_ZOONE</name>
<reference evidence="1 2" key="1">
    <citation type="journal article" date="2014" name="Nat. Commun.">
        <title>Molecular traces of alternative social organization in a termite genome.</title>
        <authorList>
            <person name="Terrapon N."/>
            <person name="Li C."/>
            <person name="Robertson H.M."/>
            <person name="Ji L."/>
            <person name="Meng X."/>
            <person name="Booth W."/>
            <person name="Chen Z."/>
            <person name="Childers C.P."/>
            <person name="Glastad K.M."/>
            <person name="Gokhale K."/>
            <person name="Gowin J."/>
            <person name="Gronenberg W."/>
            <person name="Hermansen R.A."/>
            <person name="Hu H."/>
            <person name="Hunt B.G."/>
            <person name="Huylmans A.K."/>
            <person name="Khalil S.M."/>
            <person name="Mitchell R.D."/>
            <person name="Munoz-Torres M.C."/>
            <person name="Mustard J.A."/>
            <person name="Pan H."/>
            <person name="Reese J.T."/>
            <person name="Scharf M.E."/>
            <person name="Sun F."/>
            <person name="Vogel H."/>
            <person name="Xiao J."/>
            <person name="Yang W."/>
            <person name="Yang Z."/>
            <person name="Yang Z."/>
            <person name="Zhou J."/>
            <person name="Zhu J."/>
            <person name="Brent C.S."/>
            <person name="Elsik C.G."/>
            <person name="Goodisman M.A."/>
            <person name="Liberles D.A."/>
            <person name="Roe R.M."/>
            <person name="Vargo E.L."/>
            <person name="Vilcinskas A."/>
            <person name="Wang J."/>
            <person name="Bornberg-Bauer E."/>
            <person name="Korb J."/>
            <person name="Zhang G."/>
            <person name="Liebig J."/>
        </authorList>
    </citation>
    <scope>NUCLEOTIDE SEQUENCE [LARGE SCALE GENOMIC DNA]</scope>
    <source>
        <tissue evidence="1">Whole organism</tissue>
    </source>
</reference>
<evidence type="ECO:0000313" key="1">
    <source>
        <dbReference type="EMBL" id="KDR09722.1"/>
    </source>
</evidence>
<dbReference type="InParanoid" id="A0A067QL37"/>